<evidence type="ECO:0000256" key="1">
    <source>
        <dbReference type="SAM" id="MobiDB-lite"/>
    </source>
</evidence>
<dbReference type="EMBL" id="CP163439">
    <property type="protein sequence ID" value="XDQ38927.1"/>
    <property type="molecule type" value="Genomic_DNA"/>
</dbReference>
<organism evidence="2">
    <name type="scientific">Streptomyces sp. R28</name>
    <dbReference type="NCBI Taxonomy" id="3238628"/>
    <lineage>
        <taxon>Bacteria</taxon>
        <taxon>Bacillati</taxon>
        <taxon>Actinomycetota</taxon>
        <taxon>Actinomycetes</taxon>
        <taxon>Kitasatosporales</taxon>
        <taxon>Streptomycetaceae</taxon>
        <taxon>Streptomyces</taxon>
    </lineage>
</organism>
<feature type="region of interest" description="Disordered" evidence="1">
    <location>
        <begin position="1"/>
        <end position="23"/>
    </location>
</feature>
<evidence type="ECO:0000313" key="2">
    <source>
        <dbReference type="EMBL" id="XDQ38927.1"/>
    </source>
</evidence>
<gene>
    <name evidence="2" type="ORF">AB5J49_39310</name>
</gene>
<sequence>MTTATRSGVPASGAAPAGPTLGEVIGSFRPAGLPDTRTREHRQRLADFVRHHESRVHRAPSAEREEVRALLGWDDASLHRFVNTPMLVHSSTHVSMNAFAPMVSFPWFCLRLLTLTAGSADGGEGSHLRTQLTHNNLSDNRWKPHVWWRLNAQGELARTQLFSKQPRFKHQVLLTQRVPDLTAGPDRPTGGELTPGDARAVRLAGHATNFAYFAMMYRMALERAVGLHLPHGTVEIPVDFMNAFSLREGEFPGWRRVLYGQGFALREIGRDHLLRELSAEEAEGLDAPDPLRPEATLICPNYINVGHAHRMGPSVAIGADRMASYEQEMTGVLSRFFAGLGEIHRAPQFLGVAGIGLDRLLPLPEPLGRALAEQGGKPSLPLYAALYGDRLVPALDAALHQPMGELASIVTRHVRRPRSAPSGPVHP</sequence>
<accession>A0AB39Q8V0</accession>
<dbReference type="AlphaFoldDB" id="A0AB39Q8V0"/>
<proteinExistence type="predicted"/>
<dbReference type="RefSeq" id="WP_369173663.1">
    <property type="nucleotide sequence ID" value="NZ_CP163439.1"/>
</dbReference>
<name>A0AB39Q8V0_9ACTN</name>
<protein>
    <submittedName>
        <fullName evidence="2">Uncharacterized protein</fullName>
    </submittedName>
</protein>
<feature type="compositionally biased region" description="Low complexity" evidence="1">
    <location>
        <begin position="7"/>
        <end position="19"/>
    </location>
</feature>
<reference evidence="2" key="1">
    <citation type="submission" date="2024-07" db="EMBL/GenBank/DDBJ databases">
        <authorList>
            <person name="Yu S.T."/>
        </authorList>
    </citation>
    <scope>NUCLEOTIDE SEQUENCE</scope>
    <source>
        <strain evidence="2">R28</strain>
    </source>
</reference>